<dbReference type="InterPro" id="IPR007052">
    <property type="entry name" value="CS_dom"/>
</dbReference>
<dbReference type="AlphaFoldDB" id="A0A8C3PH47"/>
<keyword evidence="4" id="KW-0963">Cytoplasm</keyword>
<comment type="cofactor">
    <cofactor evidence="1">
        <name>Zn(2+)</name>
        <dbReference type="ChEBI" id="CHEBI:29105"/>
    </cofactor>
</comment>
<comment type="subcellular location">
    <subcellularLocation>
        <location evidence="2">Cytoplasm</location>
    </subcellularLocation>
</comment>
<evidence type="ECO:0000259" key="10">
    <source>
        <dbReference type="PROSITE" id="PS51203"/>
    </source>
</evidence>
<dbReference type="PANTHER" id="PTHR43462">
    <property type="entry name" value="ALANYL-TRNA EDITING PROTEIN"/>
    <property type="match status" value="1"/>
</dbReference>
<name>A0A8C3PH47_9CHAR</name>
<feature type="compositionally biased region" description="Low complexity" evidence="9">
    <location>
        <begin position="322"/>
        <end position="336"/>
    </location>
</feature>
<accession>A0A8C3PH47</accession>
<dbReference type="SMART" id="SM00863">
    <property type="entry name" value="tRNA_SAD"/>
    <property type="match status" value="1"/>
</dbReference>
<dbReference type="GO" id="GO:0002196">
    <property type="term" value="F:Ser-tRNA(Ala) deacylase activity"/>
    <property type="evidence" value="ECO:0007669"/>
    <property type="project" value="TreeGrafter"/>
</dbReference>
<dbReference type="GO" id="GO:0043039">
    <property type="term" value="P:tRNA aminoacylation"/>
    <property type="evidence" value="ECO:0007669"/>
    <property type="project" value="InterPro"/>
</dbReference>
<dbReference type="Ensembl" id="ENSCPGT00000001417.1">
    <property type="protein sequence ID" value="ENSCPGP00000001272.1"/>
    <property type="gene ID" value="ENSCPGG00000001005.1"/>
</dbReference>
<dbReference type="Pfam" id="PF07973">
    <property type="entry name" value="tRNA_SAD"/>
    <property type="match status" value="1"/>
</dbReference>
<dbReference type="InterPro" id="IPR051335">
    <property type="entry name" value="Alanyl-tRNA_Editing_Enzymes"/>
</dbReference>
<protein>
    <recommendedName>
        <fullName evidence="10">CS domain-containing protein</fullName>
    </recommendedName>
</protein>
<proteinExistence type="inferred from homology"/>
<dbReference type="SUPFAM" id="SSF49764">
    <property type="entry name" value="HSP20-like chaperones"/>
    <property type="match status" value="1"/>
</dbReference>
<dbReference type="Proteomes" id="UP000694419">
    <property type="component" value="Unplaced"/>
</dbReference>
<feature type="region of interest" description="Disordered" evidence="9">
    <location>
        <begin position="356"/>
        <end position="411"/>
    </location>
</feature>
<sequence length="761" mass="83224">MARQPAKTLWYDRPRYVYLEFCVEDSRDVKVVIEDQRLVFSCKNADGVEFYNEINLYARVNSKDSREKRSDRSITCFMRKWKEKVAWPRITKENIKPAWLSVDFDNWRDWEGDEEVERAMVEQYAELLEKVTDKGPPPAMDNLDVSTATGCFPGAAAAPWPRGHRQRFQLLSSGSPAGAVLPRAPPGVVCPVPGLPFPGTSLLPPAGRAMKPGTPREAARCTGSAHRRDGARWGSPPSAAGAVRSPLARYPRGARGNKRELPPPLLSPVSVGPSGTRPDPPPAPGARAPHVTSGSCPPAARPPPAPCPRRRQPPASHRPWRSGASGTAGPGSSPPGWCRARRRSCGPRAAGRRCAGSRWCWRTPSSSPRAAGRYGPGRAGRAGRGGPTRGGGTDTSPPPSPLRCPQPDDRGFIGEVPVLRVTRRGPEAVHFVPAPLEPGAAVLLSLDWDRRFDHMQQHSGQHLITAIAEQMFGFKTTSWELGRQRSFIELDTPSMTAEQVEALERSVNEKIRERVPVRVRELAADDPEIETVRSRGLPDDHAGPVRVVDIEGIDSNMCCGTHVSNLSDLQVIKLLGTEKGKKNKTNLVFLAGNRVLKSIEQSHSTEKALTSLLKNGPGEHVEAVKRLQSSVKLLQKNNLNLLRDLAVLIAREFKSKPVQNQLFVLHRKEGDSEFMNIIANEIGTEETLLFLTVGDEKEAGLFLLAGPVEAVENLGPRVAELLGGKGAGKRGRFQGKATKMSRRGEVQALLQEFLSHRSPEA</sequence>
<dbReference type="FunFam" id="2.60.40.790:FF:000003">
    <property type="entry name" value="prostaglandin E synthase 3"/>
    <property type="match status" value="1"/>
</dbReference>
<evidence type="ECO:0000313" key="11">
    <source>
        <dbReference type="Ensembl" id="ENSCPGP00000001272.1"/>
    </source>
</evidence>
<feature type="domain" description="CS" evidence="10">
    <location>
        <begin position="3"/>
        <end position="91"/>
    </location>
</feature>
<comment type="similarity">
    <text evidence="3">Belongs to the class-II aminoacyl-tRNA synthetase family. Alax-L subfamily.</text>
</comment>
<evidence type="ECO:0000256" key="1">
    <source>
        <dbReference type="ARBA" id="ARBA00001947"/>
    </source>
</evidence>
<feature type="compositionally biased region" description="Low complexity" evidence="9">
    <location>
        <begin position="267"/>
        <end position="277"/>
    </location>
</feature>
<evidence type="ECO:0000256" key="6">
    <source>
        <dbReference type="ARBA" id="ARBA00022833"/>
    </source>
</evidence>
<dbReference type="GO" id="GO:0005737">
    <property type="term" value="C:cytoplasm"/>
    <property type="evidence" value="ECO:0007669"/>
    <property type="project" value="UniProtKB-SubCell"/>
</dbReference>
<dbReference type="GO" id="GO:0006412">
    <property type="term" value="P:translation"/>
    <property type="evidence" value="ECO:0007669"/>
    <property type="project" value="UniProtKB-KW"/>
</dbReference>
<evidence type="ECO:0000256" key="2">
    <source>
        <dbReference type="ARBA" id="ARBA00004496"/>
    </source>
</evidence>
<dbReference type="GO" id="GO:0046872">
    <property type="term" value="F:metal ion binding"/>
    <property type="evidence" value="ECO:0007669"/>
    <property type="project" value="UniProtKB-KW"/>
</dbReference>
<keyword evidence="12" id="KW-1185">Reference proteome</keyword>
<keyword evidence="7" id="KW-0648">Protein biosynthesis</keyword>
<dbReference type="PROSITE" id="PS51203">
    <property type="entry name" value="CS"/>
    <property type="match status" value="1"/>
</dbReference>
<feature type="region of interest" description="Disordered" evidence="9">
    <location>
        <begin position="203"/>
        <end position="338"/>
    </location>
</feature>
<dbReference type="CDD" id="cd00237">
    <property type="entry name" value="p23"/>
    <property type="match status" value="1"/>
</dbReference>
<dbReference type="SUPFAM" id="SSF55186">
    <property type="entry name" value="ThrRS/AlaRS common domain"/>
    <property type="match status" value="1"/>
</dbReference>
<dbReference type="InterPro" id="IPR008978">
    <property type="entry name" value="HSP20-like_chaperone"/>
</dbReference>
<dbReference type="GO" id="GO:0005524">
    <property type="term" value="F:ATP binding"/>
    <property type="evidence" value="ECO:0007669"/>
    <property type="project" value="InterPro"/>
</dbReference>
<keyword evidence="6" id="KW-0862">Zinc</keyword>
<dbReference type="FunFam" id="3.30.980.10:FF:000007">
    <property type="entry name" value="alanyl-tRNA editing protein Aarsd1"/>
    <property type="match status" value="1"/>
</dbReference>
<reference evidence="11" key="2">
    <citation type="submission" date="2025-09" db="UniProtKB">
        <authorList>
            <consortium name="Ensembl"/>
        </authorList>
    </citation>
    <scope>IDENTIFICATION</scope>
</reference>
<feature type="compositionally biased region" description="Gly residues" evidence="9">
    <location>
        <begin position="374"/>
        <end position="393"/>
    </location>
</feature>
<dbReference type="Gene3D" id="2.60.40.790">
    <property type="match status" value="1"/>
</dbReference>
<evidence type="ECO:0000256" key="8">
    <source>
        <dbReference type="ARBA" id="ARBA00025733"/>
    </source>
</evidence>
<evidence type="ECO:0000256" key="4">
    <source>
        <dbReference type="ARBA" id="ARBA00022490"/>
    </source>
</evidence>
<dbReference type="InterPro" id="IPR012947">
    <property type="entry name" value="tRNA_SAD"/>
</dbReference>
<dbReference type="GO" id="GO:0004812">
    <property type="term" value="F:aminoacyl-tRNA ligase activity"/>
    <property type="evidence" value="ECO:0007669"/>
    <property type="project" value="InterPro"/>
</dbReference>
<keyword evidence="5" id="KW-0479">Metal-binding</keyword>
<evidence type="ECO:0000313" key="12">
    <source>
        <dbReference type="Proteomes" id="UP000694419"/>
    </source>
</evidence>
<dbReference type="InterPro" id="IPR018163">
    <property type="entry name" value="Thr/Ala-tRNA-synth_IIc_edit"/>
</dbReference>
<dbReference type="PANTHER" id="PTHR43462:SF1">
    <property type="entry name" value="ALANYL-TRNA EDITING PROTEIN AARSD1"/>
    <property type="match status" value="1"/>
</dbReference>
<dbReference type="Gene3D" id="3.30.980.10">
    <property type="entry name" value="Threonyl-trna Synthetase, Chain A, domain 2"/>
    <property type="match status" value="1"/>
</dbReference>
<evidence type="ECO:0000256" key="9">
    <source>
        <dbReference type="SAM" id="MobiDB-lite"/>
    </source>
</evidence>
<reference evidence="11" key="1">
    <citation type="submission" date="2025-08" db="UniProtKB">
        <authorList>
            <consortium name="Ensembl"/>
        </authorList>
    </citation>
    <scope>IDENTIFICATION</scope>
</reference>
<comment type="similarity">
    <text evidence="8">Belongs to the p23/wos2 family.</text>
</comment>
<organism evidence="11 12">
    <name type="scientific">Calidris pygmaea</name>
    <name type="common">Spoon-billed sandpiper</name>
    <dbReference type="NCBI Taxonomy" id="425635"/>
    <lineage>
        <taxon>Eukaryota</taxon>
        <taxon>Metazoa</taxon>
        <taxon>Chordata</taxon>
        <taxon>Craniata</taxon>
        <taxon>Vertebrata</taxon>
        <taxon>Euteleostomi</taxon>
        <taxon>Archelosauria</taxon>
        <taxon>Archosauria</taxon>
        <taxon>Dinosauria</taxon>
        <taxon>Saurischia</taxon>
        <taxon>Theropoda</taxon>
        <taxon>Coelurosauria</taxon>
        <taxon>Aves</taxon>
        <taxon>Neognathae</taxon>
        <taxon>Neoaves</taxon>
        <taxon>Charadriiformes</taxon>
        <taxon>Scolopacidae</taxon>
        <taxon>Calidris</taxon>
    </lineage>
</organism>
<evidence type="ECO:0000256" key="7">
    <source>
        <dbReference type="ARBA" id="ARBA00022917"/>
    </source>
</evidence>
<evidence type="ECO:0000256" key="5">
    <source>
        <dbReference type="ARBA" id="ARBA00022723"/>
    </source>
</evidence>
<evidence type="ECO:0000256" key="3">
    <source>
        <dbReference type="ARBA" id="ARBA00008429"/>
    </source>
</evidence>